<name>A0A0D7BB77_9AGAR</name>
<evidence type="ECO:0000256" key="1">
    <source>
        <dbReference type="SAM" id="MobiDB-lite"/>
    </source>
</evidence>
<dbReference type="Proteomes" id="UP000054007">
    <property type="component" value="Unassembled WGS sequence"/>
</dbReference>
<dbReference type="STRING" id="1314674.A0A0D7BB77"/>
<proteinExistence type="predicted"/>
<feature type="compositionally biased region" description="Basic and acidic residues" evidence="1">
    <location>
        <begin position="41"/>
        <end position="52"/>
    </location>
</feature>
<feature type="region of interest" description="Disordered" evidence="1">
    <location>
        <begin position="1"/>
        <end position="68"/>
    </location>
</feature>
<sequence length="666" mass="72546">MAHDTKVATVDNALATPETSHDITAKKRKRPSPSLEDEDEVASKHSRTDERVSATPPPTSTKLKTAGEAPLPQNIATKVLEVLDVLDNQGLLDRVYTLGSDPSTSTSSSVYSLRTLLQNAPVHPLFTLRNAVKNLLPIASHPRTRPSSPASRQIHFCKTALSLLEQASFHSVELPLDQPSIFSSPADNDSSSLSNPPRKYALVQQLPQGDYWTSLNNDLPPSLADDFKDLPTGHAELVALFPDPAPLQTRPIPTLGSYHKTLMLKPAMPKKQQTRSAGSFLDYGACTSFAPIFEQECAEVGMAEMGFLCYDREIRKQRALEKRKRLLHASDSVMDVDVPESSRNAIDTTQPPTKLLSSEDVDALKGAMEDVALLSSIEELLERNQKALARLEVLQSQRLDKNLPVDKNSDEWQLAQSVLDSLTLLTALRPRKSDESDPTLTPSASALHVLQQTLPLQPTTGWYGTLPTDKPKAIRDNSTVKVQKGVAATPAPPTQPPTPIAPVTASSITAPSFASYNYSYGQGANQHYRPGTSGTATPTHVPPYRPYQQSTTGSAGAFFGQFSGQAQQQQQQQQQQQGAFFNYQNPQTYGAYQPYMQGYGQPASGTHTPTSATTYYQTAGMNTPTTQASRSPVVANTVKQAQWAPMQFAAPLRASQSTFSIQTPTR</sequence>
<dbReference type="AlphaFoldDB" id="A0A0D7BB77"/>
<protein>
    <submittedName>
        <fullName evidence="2">Uncharacterized protein</fullName>
    </submittedName>
</protein>
<keyword evidence="3" id="KW-1185">Reference proteome</keyword>
<dbReference type="OrthoDB" id="21648at2759"/>
<accession>A0A0D7BB77</accession>
<dbReference type="EMBL" id="KN880524">
    <property type="protein sequence ID" value="KIY67500.1"/>
    <property type="molecule type" value="Genomic_DNA"/>
</dbReference>
<evidence type="ECO:0000313" key="2">
    <source>
        <dbReference type="EMBL" id="KIY67500.1"/>
    </source>
</evidence>
<organism evidence="2 3">
    <name type="scientific">Cylindrobasidium torrendii FP15055 ss-10</name>
    <dbReference type="NCBI Taxonomy" id="1314674"/>
    <lineage>
        <taxon>Eukaryota</taxon>
        <taxon>Fungi</taxon>
        <taxon>Dikarya</taxon>
        <taxon>Basidiomycota</taxon>
        <taxon>Agaricomycotina</taxon>
        <taxon>Agaricomycetes</taxon>
        <taxon>Agaricomycetidae</taxon>
        <taxon>Agaricales</taxon>
        <taxon>Marasmiineae</taxon>
        <taxon>Physalacriaceae</taxon>
        <taxon>Cylindrobasidium</taxon>
    </lineage>
</organism>
<evidence type="ECO:0000313" key="3">
    <source>
        <dbReference type="Proteomes" id="UP000054007"/>
    </source>
</evidence>
<gene>
    <name evidence="2" type="ORF">CYLTODRAFT_443976</name>
</gene>
<reference evidence="2 3" key="1">
    <citation type="journal article" date="2015" name="Fungal Genet. Biol.">
        <title>Evolution of novel wood decay mechanisms in Agaricales revealed by the genome sequences of Fistulina hepatica and Cylindrobasidium torrendii.</title>
        <authorList>
            <person name="Floudas D."/>
            <person name="Held B.W."/>
            <person name="Riley R."/>
            <person name="Nagy L.G."/>
            <person name="Koehler G."/>
            <person name="Ransdell A.S."/>
            <person name="Younus H."/>
            <person name="Chow J."/>
            <person name="Chiniquy J."/>
            <person name="Lipzen A."/>
            <person name="Tritt A."/>
            <person name="Sun H."/>
            <person name="Haridas S."/>
            <person name="LaButti K."/>
            <person name="Ohm R.A."/>
            <person name="Kues U."/>
            <person name="Blanchette R.A."/>
            <person name="Grigoriev I.V."/>
            <person name="Minto R.E."/>
            <person name="Hibbett D.S."/>
        </authorList>
    </citation>
    <scope>NUCLEOTIDE SEQUENCE [LARGE SCALE GENOMIC DNA]</scope>
    <source>
        <strain evidence="2 3">FP15055 ss-10</strain>
    </source>
</reference>